<organism evidence="4 5">
    <name type="scientific">Sphingomonas hankyongi</name>
    <dbReference type="NCBI Taxonomy" id="2908209"/>
    <lineage>
        <taxon>Bacteria</taxon>
        <taxon>Pseudomonadati</taxon>
        <taxon>Pseudomonadota</taxon>
        <taxon>Alphaproteobacteria</taxon>
        <taxon>Sphingomonadales</taxon>
        <taxon>Sphingomonadaceae</taxon>
        <taxon>Sphingomonas</taxon>
    </lineage>
</organism>
<keyword evidence="1" id="KW-0597">Phosphoprotein</keyword>
<dbReference type="PANTHER" id="PTHR44591:SF3">
    <property type="entry name" value="RESPONSE REGULATORY DOMAIN-CONTAINING PROTEIN"/>
    <property type="match status" value="1"/>
</dbReference>
<sequence length="123" mass="13157">MASDKPAALIVEDQPFIGMVASDILRESGFETFHAFDAANATEVLKEHPEIEVVVTGAGLPGTVDGLELARKLSQERPNVQLVLTSAGEELRDVPEGARVLRKPYASGELRTCVAAKALLTED</sequence>
<keyword evidence="5" id="KW-1185">Reference proteome</keyword>
<evidence type="ECO:0000313" key="4">
    <source>
        <dbReference type="EMBL" id="MCL6729580.1"/>
    </source>
</evidence>
<accession>A0ABT0S142</accession>
<dbReference type="SMART" id="SM00448">
    <property type="entry name" value="REC"/>
    <property type="match status" value="1"/>
</dbReference>
<name>A0ABT0S142_9SPHN</name>
<dbReference type="EMBL" id="JAMGBE010000002">
    <property type="protein sequence ID" value="MCL6729580.1"/>
    <property type="molecule type" value="Genomic_DNA"/>
</dbReference>
<dbReference type="RefSeq" id="WP_249831069.1">
    <property type="nucleotide sequence ID" value="NZ_JAMGBE010000002.1"/>
</dbReference>
<comment type="caution">
    <text evidence="4">The sequence shown here is derived from an EMBL/GenBank/DDBJ whole genome shotgun (WGS) entry which is preliminary data.</text>
</comment>
<comment type="caution">
    <text evidence="2">Lacks conserved residue(s) required for the propagation of feature annotation.</text>
</comment>
<proteinExistence type="predicted"/>
<evidence type="ECO:0000313" key="5">
    <source>
        <dbReference type="Proteomes" id="UP001165342"/>
    </source>
</evidence>
<evidence type="ECO:0000256" key="2">
    <source>
        <dbReference type="PROSITE-ProRule" id="PRU00169"/>
    </source>
</evidence>
<evidence type="ECO:0000256" key="1">
    <source>
        <dbReference type="ARBA" id="ARBA00022553"/>
    </source>
</evidence>
<dbReference type="SUPFAM" id="SSF52172">
    <property type="entry name" value="CheY-like"/>
    <property type="match status" value="1"/>
</dbReference>
<dbReference type="PROSITE" id="PS50110">
    <property type="entry name" value="RESPONSE_REGULATORY"/>
    <property type="match status" value="1"/>
</dbReference>
<dbReference type="InterPro" id="IPR001789">
    <property type="entry name" value="Sig_transdc_resp-reg_receiver"/>
</dbReference>
<dbReference type="Pfam" id="PF00072">
    <property type="entry name" value="Response_reg"/>
    <property type="match status" value="1"/>
</dbReference>
<dbReference type="Proteomes" id="UP001165342">
    <property type="component" value="Unassembled WGS sequence"/>
</dbReference>
<dbReference type="Gene3D" id="3.40.50.2300">
    <property type="match status" value="1"/>
</dbReference>
<dbReference type="PANTHER" id="PTHR44591">
    <property type="entry name" value="STRESS RESPONSE REGULATOR PROTEIN 1"/>
    <property type="match status" value="1"/>
</dbReference>
<dbReference type="InterPro" id="IPR050595">
    <property type="entry name" value="Bact_response_regulator"/>
</dbReference>
<reference evidence="4" key="1">
    <citation type="submission" date="2022-05" db="EMBL/GenBank/DDBJ databases">
        <authorList>
            <person name="Jo J.-H."/>
            <person name="Im W.-T."/>
        </authorList>
    </citation>
    <scope>NUCLEOTIDE SEQUENCE</scope>
    <source>
        <strain evidence="4">SE220</strain>
    </source>
</reference>
<protein>
    <submittedName>
        <fullName evidence="4">Response regulator</fullName>
    </submittedName>
</protein>
<evidence type="ECO:0000259" key="3">
    <source>
        <dbReference type="PROSITE" id="PS50110"/>
    </source>
</evidence>
<gene>
    <name evidence="4" type="ORF">LZ538_05845</name>
</gene>
<dbReference type="InterPro" id="IPR011006">
    <property type="entry name" value="CheY-like_superfamily"/>
</dbReference>
<feature type="domain" description="Response regulatory" evidence="3">
    <location>
        <begin position="7"/>
        <end position="118"/>
    </location>
</feature>